<gene>
    <name evidence="1" type="ORF">ETAA1_36480</name>
</gene>
<accession>A0A517XW03</accession>
<dbReference type="Proteomes" id="UP000319576">
    <property type="component" value="Chromosome"/>
</dbReference>
<dbReference type="SUPFAM" id="SSF46689">
    <property type="entry name" value="Homeodomain-like"/>
    <property type="match status" value="1"/>
</dbReference>
<dbReference type="AlphaFoldDB" id="A0A517XW03"/>
<protein>
    <recommendedName>
        <fullName evidence="3">Transposase</fullName>
    </recommendedName>
</protein>
<reference evidence="1 2" key="1">
    <citation type="submission" date="2019-02" db="EMBL/GenBank/DDBJ databases">
        <title>Deep-cultivation of Planctomycetes and their phenomic and genomic characterization uncovers novel biology.</title>
        <authorList>
            <person name="Wiegand S."/>
            <person name="Jogler M."/>
            <person name="Boedeker C."/>
            <person name="Pinto D."/>
            <person name="Vollmers J."/>
            <person name="Rivas-Marin E."/>
            <person name="Kohn T."/>
            <person name="Peeters S.H."/>
            <person name="Heuer A."/>
            <person name="Rast P."/>
            <person name="Oberbeckmann S."/>
            <person name="Bunk B."/>
            <person name="Jeske O."/>
            <person name="Meyerdierks A."/>
            <person name="Storesund J.E."/>
            <person name="Kallscheuer N."/>
            <person name="Luecker S."/>
            <person name="Lage O.M."/>
            <person name="Pohl T."/>
            <person name="Merkel B.J."/>
            <person name="Hornburger P."/>
            <person name="Mueller R.-W."/>
            <person name="Bruemmer F."/>
            <person name="Labrenz M."/>
            <person name="Spormann A.M."/>
            <person name="Op den Camp H."/>
            <person name="Overmann J."/>
            <person name="Amann R."/>
            <person name="Jetten M.S.M."/>
            <person name="Mascher T."/>
            <person name="Medema M.H."/>
            <person name="Devos D.P."/>
            <person name="Kaster A.-K."/>
            <person name="Ovreas L."/>
            <person name="Rohde M."/>
            <person name="Galperin M.Y."/>
            <person name="Jogler C."/>
        </authorList>
    </citation>
    <scope>NUCLEOTIDE SEQUENCE [LARGE SCALE GENOMIC DNA]</scope>
    <source>
        <strain evidence="1 2">ETA_A1</strain>
    </source>
</reference>
<sequence>MAVDALTLTYWQRRHLGQQLRSTRDARVYRRTLAVLGVADGEPVASVAGRLRVTLRAVYHWVATYGRDHAPAALADRDRSGRPRLLTPSDRELLRELLGRSPQEVGYFAAQWTVPLLREHLTRRTGRPFSDDALRRELQRMRYSWKRSRYTLDPDPEFGGKNRGASCGTSGDCRHVASSWRRTRPTCCCSRRCGPPGRPGAGHGQRVSDCW</sequence>
<proteinExistence type="predicted"/>
<dbReference type="RefSeq" id="WP_145240803.1">
    <property type="nucleotide sequence ID" value="NZ_CP036273.1"/>
</dbReference>
<evidence type="ECO:0000313" key="1">
    <source>
        <dbReference type="EMBL" id="QDU21676.1"/>
    </source>
</evidence>
<evidence type="ECO:0000313" key="2">
    <source>
        <dbReference type="Proteomes" id="UP000319576"/>
    </source>
</evidence>
<organism evidence="1 2">
    <name type="scientific">Urbifossiella limnaea</name>
    <dbReference type="NCBI Taxonomy" id="2528023"/>
    <lineage>
        <taxon>Bacteria</taxon>
        <taxon>Pseudomonadati</taxon>
        <taxon>Planctomycetota</taxon>
        <taxon>Planctomycetia</taxon>
        <taxon>Gemmatales</taxon>
        <taxon>Gemmataceae</taxon>
        <taxon>Urbifossiella</taxon>
    </lineage>
</organism>
<keyword evidence="2" id="KW-1185">Reference proteome</keyword>
<dbReference type="InterPro" id="IPR009057">
    <property type="entry name" value="Homeodomain-like_sf"/>
</dbReference>
<evidence type="ECO:0008006" key="3">
    <source>
        <dbReference type="Google" id="ProtNLM"/>
    </source>
</evidence>
<dbReference type="EMBL" id="CP036273">
    <property type="protein sequence ID" value="QDU21676.1"/>
    <property type="molecule type" value="Genomic_DNA"/>
</dbReference>
<dbReference type="KEGG" id="uli:ETAA1_36480"/>
<name>A0A517XW03_9BACT</name>
<dbReference type="OrthoDB" id="5511915at2"/>
<dbReference type="Pfam" id="PF13565">
    <property type="entry name" value="HTH_32"/>
    <property type="match status" value="1"/>
</dbReference>